<dbReference type="EMBL" id="BAAAZO010000001">
    <property type="protein sequence ID" value="GAA3591854.1"/>
    <property type="molecule type" value="Genomic_DNA"/>
</dbReference>
<keyword evidence="1" id="KW-0812">Transmembrane</keyword>
<proteinExistence type="predicted"/>
<evidence type="ECO:0008006" key="4">
    <source>
        <dbReference type="Google" id="ProtNLM"/>
    </source>
</evidence>
<keyword evidence="1" id="KW-0472">Membrane</keyword>
<dbReference type="RefSeq" id="WP_231484943.1">
    <property type="nucleotide sequence ID" value="NZ_BAAAZO010000001.1"/>
</dbReference>
<comment type="caution">
    <text evidence="2">The sequence shown here is derived from an EMBL/GenBank/DDBJ whole genome shotgun (WGS) entry which is preliminary data.</text>
</comment>
<evidence type="ECO:0000313" key="2">
    <source>
        <dbReference type="EMBL" id="GAA3591854.1"/>
    </source>
</evidence>
<feature type="transmembrane region" description="Helical" evidence="1">
    <location>
        <begin position="21"/>
        <end position="40"/>
    </location>
</feature>
<dbReference type="Proteomes" id="UP001501074">
    <property type="component" value="Unassembled WGS sequence"/>
</dbReference>
<keyword evidence="1" id="KW-1133">Transmembrane helix</keyword>
<accession>A0ABP6YWP7</accession>
<organism evidence="2 3">
    <name type="scientific">Kineosporia mesophila</name>
    <dbReference type="NCBI Taxonomy" id="566012"/>
    <lineage>
        <taxon>Bacteria</taxon>
        <taxon>Bacillati</taxon>
        <taxon>Actinomycetota</taxon>
        <taxon>Actinomycetes</taxon>
        <taxon>Kineosporiales</taxon>
        <taxon>Kineosporiaceae</taxon>
        <taxon>Kineosporia</taxon>
    </lineage>
</organism>
<name>A0ABP6YWP7_9ACTN</name>
<evidence type="ECO:0000256" key="1">
    <source>
        <dbReference type="SAM" id="Phobius"/>
    </source>
</evidence>
<protein>
    <recommendedName>
        <fullName evidence="4">TadE-like protein</fullName>
    </recommendedName>
</protein>
<reference evidence="3" key="1">
    <citation type="journal article" date="2019" name="Int. J. Syst. Evol. Microbiol.">
        <title>The Global Catalogue of Microorganisms (GCM) 10K type strain sequencing project: providing services to taxonomists for standard genome sequencing and annotation.</title>
        <authorList>
            <consortium name="The Broad Institute Genomics Platform"/>
            <consortium name="The Broad Institute Genome Sequencing Center for Infectious Disease"/>
            <person name="Wu L."/>
            <person name="Ma J."/>
        </authorList>
    </citation>
    <scope>NUCLEOTIDE SEQUENCE [LARGE SCALE GENOMIC DNA]</scope>
    <source>
        <strain evidence="3">JCM 16902</strain>
    </source>
</reference>
<keyword evidence="3" id="KW-1185">Reference proteome</keyword>
<gene>
    <name evidence="2" type="ORF">GCM10022223_03100</name>
</gene>
<evidence type="ECO:0000313" key="3">
    <source>
        <dbReference type="Proteomes" id="UP001501074"/>
    </source>
</evidence>
<sequence length="155" mass="16209">MVRGKDRICASREGGSAAIEFVALGLLLMLPVAYLVLILGRVQAASFAADGAAREAVRAFITAANDTEGQERAATSAELALKDQGFAASDGTLHIGCSRSSCLVPGERVTAQVEVTASFPWLPVGLADALRAQVVVSASQVETVDEFREFGRQGN</sequence>